<sequence>MCGCAEPLCSLRTSSHWVWSSSHPYCPDQEQVSPCASEHQRFHLQQVLWQCHGVVMLSDGNVIEIRGLFSWHPVCMSLGFCLCMTEGILLFSAECSPFCFKSRKWKVRLHWFFQAVLLVCGATGFGFMVASKNIKEHPHFTSWHSLLGVATMAATVLQAICGVFLLFPKLISTRSFPRLRLYHATCGLLAYLLATVTVMSAMFTDWFQASVTGTVWYVFLLLPLFPALVVMNQITSAFLPKKKITI</sequence>
<keyword evidence="10 12" id="KW-0472">Membrane</keyword>
<evidence type="ECO:0000256" key="11">
    <source>
        <dbReference type="ARBA" id="ARBA00024225"/>
    </source>
</evidence>
<evidence type="ECO:0000256" key="2">
    <source>
        <dbReference type="ARBA" id="ARBA00004141"/>
    </source>
</evidence>
<dbReference type="SMART" id="SM00665">
    <property type="entry name" value="B561"/>
    <property type="match status" value="1"/>
</dbReference>
<evidence type="ECO:0000256" key="12">
    <source>
        <dbReference type="SAM" id="Phobius"/>
    </source>
</evidence>
<dbReference type="Pfam" id="PF03188">
    <property type="entry name" value="Cytochrom_B561"/>
    <property type="match status" value="1"/>
</dbReference>
<keyword evidence="4" id="KW-0349">Heme</keyword>
<dbReference type="AlphaFoldDB" id="A0A8C2BVJ4"/>
<dbReference type="PANTHER" id="PTHR15422:SF9">
    <property type="entry name" value="TRANSMEMBRANE REDUCTASE CYB561D1-RELATED"/>
    <property type="match status" value="1"/>
</dbReference>
<name>A0A8C2BVJ4_CYPCA</name>
<dbReference type="GO" id="GO:0140571">
    <property type="term" value="F:transmembrane ascorbate ferrireductase activity"/>
    <property type="evidence" value="ECO:0007669"/>
    <property type="project" value="UniProtKB-EC"/>
</dbReference>
<accession>A0A8C2BVJ4</accession>
<dbReference type="GO" id="GO:0046872">
    <property type="term" value="F:metal ion binding"/>
    <property type="evidence" value="ECO:0007669"/>
    <property type="project" value="UniProtKB-KW"/>
</dbReference>
<keyword evidence="3" id="KW-0813">Transport</keyword>
<evidence type="ECO:0000313" key="14">
    <source>
        <dbReference type="Ensembl" id="ENSCCRP00020001209.1"/>
    </source>
</evidence>
<evidence type="ECO:0000256" key="5">
    <source>
        <dbReference type="ARBA" id="ARBA00022692"/>
    </source>
</evidence>
<feature type="transmembrane region" description="Helical" evidence="12">
    <location>
        <begin position="111"/>
        <end position="131"/>
    </location>
</feature>
<comment type="subcellular location">
    <subcellularLocation>
        <location evidence="2">Membrane</location>
        <topology evidence="2">Multi-pass membrane protein</topology>
    </subcellularLocation>
</comment>
<proteinExistence type="predicted"/>
<dbReference type="Proteomes" id="UP000694701">
    <property type="component" value="Unplaced"/>
</dbReference>
<feature type="transmembrane region" description="Helical" evidence="12">
    <location>
        <begin position="179"/>
        <end position="203"/>
    </location>
</feature>
<dbReference type="InterPro" id="IPR045150">
    <property type="entry name" value="CYB561D1/2"/>
</dbReference>
<keyword evidence="8 12" id="KW-1133">Transmembrane helix</keyword>
<keyword evidence="9" id="KW-0408">Iron</keyword>
<evidence type="ECO:0000256" key="3">
    <source>
        <dbReference type="ARBA" id="ARBA00022448"/>
    </source>
</evidence>
<evidence type="ECO:0000313" key="15">
    <source>
        <dbReference type="Proteomes" id="UP000694701"/>
    </source>
</evidence>
<evidence type="ECO:0000256" key="7">
    <source>
        <dbReference type="ARBA" id="ARBA00022982"/>
    </source>
</evidence>
<dbReference type="CDD" id="cd08761">
    <property type="entry name" value="Cyt_b561_CYB561D2_like"/>
    <property type="match status" value="1"/>
</dbReference>
<reference evidence="14" key="1">
    <citation type="submission" date="2025-08" db="UniProtKB">
        <authorList>
            <consortium name="Ensembl"/>
        </authorList>
    </citation>
    <scope>IDENTIFICATION</scope>
</reference>
<evidence type="ECO:0000256" key="4">
    <source>
        <dbReference type="ARBA" id="ARBA00022617"/>
    </source>
</evidence>
<dbReference type="EC" id="7.2.1.3" evidence="11"/>
<keyword evidence="7" id="KW-0249">Electron transport</keyword>
<evidence type="ECO:0000256" key="8">
    <source>
        <dbReference type="ARBA" id="ARBA00022989"/>
    </source>
</evidence>
<feature type="transmembrane region" description="Helical" evidence="12">
    <location>
        <begin position="215"/>
        <end position="239"/>
    </location>
</feature>
<evidence type="ECO:0000256" key="6">
    <source>
        <dbReference type="ARBA" id="ARBA00022723"/>
    </source>
</evidence>
<evidence type="ECO:0000256" key="1">
    <source>
        <dbReference type="ARBA" id="ARBA00001970"/>
    </source>
</evidence>
<evidence type="ECO:0000259" key="13">
    <source>
        <dbReference type="PROSITE" id="PS50939"/>
    </source>
</evidence>
<organism evidence="14 15">
    <name type="scientific">Cyprinus carpio</name>
    <name type="common">Common carp</name>
    <dbReference type="NCBI Taxonomy" id="7962"/>
    <lineage>
        <taxon>Eukaryota</taxon>
        <taxon>Metazoa</taxon>
        <taxon>Chordata</taxon>
        <taxon>Craniata</taxon>
        <taxon>Vertebrata</taxon>
        <taxon>Euteleostomi</taxon>
        <taxon>Actinopterygii</taxon>
        <taxon>Neopterygii</taxon>
        <taxon>Teleostei</taxon>
        <taxon>Ostariophysi</taxon>
        <taxon>Cypriniformes</taxon>
        <taxon>Cyprinidae</taxon>
        <taxon>Cyprininae</taxon>
        <taxon>Cyprinus</taxon>
    </lineage>
</organism>
<dbReference type="PANTHER" id="PTHR15422">
    <property type="entry name" value="OS05G0565100 PROTEIN"/>
    <property type="match status" value="1"/>
</dbReference>
<dbReference type="GO" id="GO:0140575">
    <property type="term" value="F:transmembrane monodehydroascorbate reductase activity"/>
    <property type="evidence" value="ECO:0007669"/>
    <property type="project" value="InterPro"/>
</dbReference>
<keyword evidence="6" id="KW-0479">Metal-binding</keyword>
<dbReference type="Gene3D" id="1.20.120.1770">
    <property type="match status" value="1"/>
</dbReference>
<evidence type="ECO:0000256" key="10">
    <source>
        <dbReference type="ARBA" id="ARBA00023136"/>
    </source>
</evidence>
<feature type="domain" description="Cytochrome b561" evidence="13">
    <location>
        <begin position="38"/>
        <end position="241"/>
    </location>
</feature>
<dbReference type="PROSITE" id="PS50939">
    <property type="entry name" value="CYTOCHROME_B561"/>
    <property type="match status" value="1"/>
</dbReference>
<feature type="transmembrane region" description="Helical" evidence="12">
    <location>
        <begin position="143"/>
        <end position="167"/>
    </location>
</feature>
<protein>
    <recommendedName>
        <fullName evidence="11">ascorbate ferrireductase (transmembrane)</fullName>
        <ecNumber evidence="11">7.2.1.3</ecNumber>
    </recommendedName>
</protein>
<dbReference type="GO" id="GO:0016020">
    <property type="term" value="C:membrane"/>
    <property type="evidence" value="ECO:0007669"/>
    <property type="project" value="UniProtKB-SubCell"/>
</dbReference>
<dbReference type="InterPro" id="IPR006593">
    <property type="entry name" value="Cyt_b561/ferric_Rdtase_TM"/>
</dbReference>
<keyword evidence="5 12" id="KW-0812">Transmembrane</keyword>
<dbReference type="Ensembl" id="ENSCCRT00020001453.1">
    <property type="protein sequence ID" value="ENSCCRP00020001209.1"/>
    <property type="gene ID" value="ENSCCRG00020000779.1"/>
</dbReference>
<evidence type="ECO:0000256" key="9">
    <source>
        <dbReference type="ARBA" id="ARBA00023004"/>
    </source>
</evidence>
<comment type="cofactor">
    <cofactor evidence="1">
        <name>heme b</name>
        <dbReference type="ChEBI" id="CHEBI:60344"/>
    </cofactor>
</comment>